<sequence>MPQLLLWCMLPKLKQLCQRNVQFTSCPLELYLRMIDYIFTSQLRQSLLLYLSSLSLLFIFSCLKRILHIFEIVQISNFSFFFFSISQHQNTLSIHISITSFFFSLVHVD</sequence>
<dbReference type="RefSeq" id="XP_001441208.1">
    <property type="nucleotide sequence ID" value="XM_001441171.2"/>
</dbReference>
<name>A0CSP4_PARTE</name>
<dbReference type="GeneID" id="5026993"/>
<keyword evidence="2" id="KW-1185">Reference proteome</keyword>
<protein>
    <submittedName>
        <fullName evidence="1">Uncharacterized protein</fullName>
    </submittedName>
</protein>
<dbReference type="InParanoid" id="A0CSP4"/>
<dbReference type="AlphaFoldDB" id="A0CSP4"/>
<organism evidence="1 2">
    <name type="scientific">Paramecium tetraurelia</name>
    <dbReference type="NCBI Taxonomy" id="5888"/>
    <lineage>
        <taxon>Eukaryota</taxon>
        <taxon>Sar</taxon>
        <taxon>Alveolata</taxon>
        <taxon>Ciliophora</taxon>
        <taxon>Intramacronucleata</taxon>
        <taxon>Oligohymenophorea</taxon>
        <taxon>Peniculida</taxon>
        <taxon>Parameciidae</taxon>
        <taxon>Paramecium</taxon>
    </lineage>
</organism>
<dbReference type="Proteomes" id="UP000000600">
    <property type="component" value="Unassembled WGS sequence"/>
</dbReference>
<evidence type="ECO:0000313" key="1">
    <source>
        <dbReference type="EMBL" id="CAK73811.1"/>
    </source>
</evidence>
<dbReference type="KEGG" id="ptm:GSPATT00010083001"/>
<reference evidence="1 2" key="1">
    <citation type="journal article" date="2006" name="Nature">
        <title>Global trends of whole-genome duplications revealed by the ciliate Paramecium tetraurelia.</title>
        <authorList>
            <consortium name="Genoscope"/>
            <person name="Aury J.-M."/>
            <person name="Jaillon O."/>
            <person name="Duret L."/>
            <person name="Noel B."/>
            <person name="Jubin C."/>
            <person name="Porcel B.M."/>
            <person name="Segurens B."/>
            <person name="Daubin V."/>
            <person name="Anthouard V."/>
            <person name="Aiach N."/>
            <person name="Arnaiz O."/>
            <person name="Billaut A."/>
            <person name="Beisson J."/>
            <person name="Blanc I."/>
            <person name="Bouhouche K."/>
            <person name="Camara F."/>
            <person name="Duharcourt S."/>
            <person name="Guigo R."/>
            <person name="Gogendeau D."/>
            <person name="Katinka M."/>
            <person name="Keller A.-M."/>
            <person name="Kissmehl R."/>
            <person name="Klotz C."/>
            <person name="Koll F."/>
            <person name="Le Moue A."/>
            <person name="Lepere C."/>
            <person name="Malinsky S."/>
            <person name="Nowacki M."/>
            <person name="Nowak J.K."/>
            <person name="Plattner H."/>
            <person name="Poulain J."/>
            <person name="Ruiz F."/>
            <person name="Serrano V."/>
            <person name="Zagulski M."/>
            <person name="Dessen P."/>
            <person name="Betermier M."/>
            <person name="Weissenbach J."/>
            <person name="Scarpelli C."/>
            <person name="Schachter V."/>
            <person name="Sperling L."/>
            <person name="Meyer E."/>
            <person name="Cohen J."/>
            <person name="Wincker P."/>
        </authorList>
    </citation>
    <scope>NUCLEOTIDE SEQUENCE [LARGE SCALE GENOMIC DNA]</scope>
    <source>
        <strain evidence="1 2">Stock d4-2</strain>
    </source>
</reference>
<gene>
    <name evidence="1" type="ORF">GSPATT00010083001</name>
</gene>
<dbReference type="HOGENOM" id="CLU_2189065_0_0_1"/>
<proteinExistence type="predicted"/>
<accession>A0CSP4</accession>
<dbReference type="EMBL" id="CT868163">
    <property type="protein sequence ID" value="CAK73811.1"/>
    <property type="molecule type" value="Genomic_DNA"/>
</dbReference>
<evidence type="ECO:0000313" key="2">
    <source>
        <dbReference type="Proteomes" id="UP000000600"/>
    </source>
</evidence>